<reference evidence="2" key="1">
    <citation type="journal article" date="2014" name="Front. Microbiol.">
        <title>High frequency of phylogenetically diverse reductive dehalogenase-homologous genes in deep subseafloor sedimentary metagenomes.</title>
        <authorList>
            <person name="Kawai M."/>
            <person name="Futagami T."/>
            <person name="Toyoda A."/>
            <person name="Takaki Y."/>
            <person name="Nishi S."/>
            <person name="Hori S."/>
            <person name="Arai W."/>
            <person name="Tsubouchi T."/>
            <person name="Morono Y."/>
            <person name="Uchiyama I."/>
            <person name="Ito T."/>
            <person name="Fujiyama A."/>
            <person name="Inagaki F."/>
            <person name="Takami H."/>
        </authorList>
    </citation>
    <scope>NUCLEOTIDE SEQUENCE</scope>
    <source>
        <strain evidence="2">Expedition CK06-06</strain>
    </source>
</reference>
<proteinExistence type="predicted"/>
<comment type="caution">
    <text evidence="2">The sequence shown here is derived from an EMBL/GenBank/DDBJ whole genome shotgun (WGS) entry which is preliminary data.</text>
</comment>
<dbReference type="InterPro" id="IPR051043">
    <property type="entry name" value="Sulfatase_Mod_Factor_Kinase"/>
</dbReference>
<name>X0UNX9_9ZZZZ</name>
<evidence type="ECO:0000313" key="2">
    <source>
        <dbReference type="EMBL" id="GAF90215.1"/>
    </source>
</evidence>
<sequence length="166" mass="18261">GLLDKSMGMAEIPDEADDCPLVYVTGKQFGEIADLLGARLPTEIEWERAAVGAGNEPRTYSFGNEFNPNKAAFNCKGTRSVFAHRDYGTPEGILDLSGNVWEWTSTLYSEDWADPSNHRFGSMDNPVMLRGCSWAHNDPEVLEATYSISGPLLYKGDGFGARFAKD</sequence>
<dbReference type="PANTHER" id="PTHR23150:SF19">
    <property type="entry name" value="FORMYLGLYCINE-GENERATING ENZYME"/>
    <property type="match status" value="1"/>
</dbReference>
<gene>
    <name evidence="2" type="ORF">S01H1_18883</name>
</gene>
<feature type="non-terminal residue" evidence="2">
    <location>
        <position position="1"/>
    </location>
</feature>
<dbReference type="PANTHER" id="PTHR23150">
    <property type="entry name" value="SULFATASE MODIFYING FACTOR 1, 2"/>
    <property type="match status" value="1"/>
</dbReference>
<dbReference type="InterPro" id="IPR005532">
    <property type="entry name" value="SUMF_dom"/>
</dbReference>
<dbReference type="GO" id="GO:0120147">
    <property type="term" value="F:formylglycine-generating oxidase activity"/>
    <property type="evidence" value="ECO:0007669"/>
    <property type="project" value="TreeGrafter"/>
</dbReference>
<dbReference type="InterPro" id="IPR016187">
    <property type="entry name" value="CTDL_fold"/>
</dbReference>
<dbReference type="EMBL" id="BARS01010142">
    <property type="protein sequence ID" value="GAF90215.1"/>
    <property type="molecule type" value="Genomic_DNA"/>
</dbReference>
<dbReference type="Pfam" id="PF03781">
    <property type="entry name" value="FGE-sulfatase"/>
    <property type="match status" value="1"/>
</dbReference>
<feature type="domain" description="Sulfatase-modifying factor enzyme-like" evidence="1">
    <location>
        <begin position="14"/>
        <end position="164"/>
    </location>
</feature>
<accession>X0UNX9</accession>
<dbReference type="SUPFAM" id="SSF56436">
    <property type="entry name" value="C-type lectin-like"/>
    <property type="match status" value="1"/>
</dbReference>
<dbReference type="Gene3D" id="3.90.1580.10">
    <property type="entry name" value="paralog of FGE (formylglycine-generating enzyme)"/>
    <property type="match status" value="1"/>
</dbReference>
<protein>
    <recommendedName>
        <fullName evidence="1">Sulfatase-modifying factor enzyme-like domain-containing protein</fullName>
    </recommendedName>
</protein>
<evidence type="ECO:0000259" key="1">
    <source>
        <dbReference type="Pfam" id="PF03781"/>
    </source>
</evidence>
<dbReference type="InterPro" id="IPR042095">
    <property type="entry name" value="SUMF_sf"/>
</dbReference>
<organism evidence="2">
    <name type="scientific">marine sediment metagenome</name>
    <dbReference type="NCBI Taxonomy" id="412755"/>
    <lineage>
        <taxon>unclassified sequences</taxon>
        <taxon>metagenomes</taxon>
        <taxon>ecological metagenomes</taxon>
    </lineage>
</organism>
<dbReference type="AlphaFoldDB" id="X0UNX9"/>